<dbReference type="PANTHER" id="PTHR42756:SF1">
    <property type="entry name" value="TRANSCRIPTIONAL REPRESSOR OF EMRAB OPERON"/>
    <property type="match status" value="1"/>
</dbReference>
<dbReference type="Pfam" id="PF01047">
    <property type="entry name" value="MarR"/>
    <property type="match status" value="1"/>
</dbReference>
<evidence type="ECO:0000256" key="2">
    <source>
        <dbReference type="ARBA" id="ARBA00023125"/>
    </source>
</evidence>
<proteinExistence type="predicted"/>
<dbReference type="PRINTS" id="PR00598">
    <property type="entry name" value="HTHMARR"/>
</dbReference>
<accession>A0AAW9FKH3</accession>
<dbReference type="SUPFAM" id="SSF46785">
    <property type="entry name" value="Winged helix' DNA-binding domain"/>
    <property type="match status" value="1"/>
</dbReference>
<dbReference type="SMART" id="SM00347">
    <property type="entry name" value="HTH_MARR"/>
    <property type="match status" value="1"/>
</dbReference>
<comment type="caution">
    <text evidence="5">The sequence shown here is derived from an EMBL/GenBank/DDBJ whole genome shotgun (WGS) entry which is preliminary data.</text>
</comment>
<dbReference type="AlphaFoldDB" id="A0AAW9FKH3"/>
<keyword evidence="2" id="KW-0238">DNA-binding</keyword>
<reference evidence="5" key="1">
    <citation type="journal article" date="2023" name="Phytobiomes J">
        <title>Deciphering the key players within the bacterial microbiota associated with aerial crown gall tumors on rhododendron: Insights into the gallobiome.</title>
        <authorList>
            <person name="Kuzmanovic N."/>
            <person name="Nesme J."/>
            <person name="Wolf J."/>
            <person name="Neumann-Schaal M."/>
            <person name="Petersen J."/>
            <person name="Fernandez-Gnecco G."/>
            <person name="Sproeer C."/>
            <person name="Bunk B."/>
            <person name="Overmann J."/>
            <person name="Sorensen S.J."/>
            <person name="Idczak E."/>
            <person name="Smalla K."/>
        </authorList>
    </citation>
    <scope>NUCLEOTIDE SEQUENCE</scope>
    <source>
        <strain evidence="5">Rho-11.1</strain>
    </source>
</reference>
<dbReference type="PANTHER" id="PTHR42756">
    <property type="entry name" value="TRANSCRIPTIONAL REGULATOR, MARR"/>
    <property type="match status" value="1"/>
</dbReference>
<dbReference type="InterPro" id="IPR000835">
    <property type="entry name" value="HTH_MarR-typ"/>
</dbReference>
<feature type="domain" description="HTH marR-type" evidence="4">
    <location>
        <begin position="1"/>
        <end position="116"/>
    </location>
</feature>
<dbReference type="Gene3D" id="1.10.10.10">
    <property type="entry name" value="Winged helix-like DNA-binding domain superfamily/Winged helix DNA-binding domain"/>
    <property type="match status" value="1"/>
</dbReference>
<evidence type="ECO:0000313" key="5">
    <source>
        <dbReference type="EMBL" id="MDX8305052.1"/>
    </source>
</evidence>
<dbReference type="InterPro" id="IPR036388">
    <property type="entry name" value="WH-like_DNA-bd_sf"/>
</dbReference>
<evidence type="ECO:0000256" key="3">
    <source>
        <dbReference type="ARBA" id="ARBA00023163"/>
    </source>
</evidence>
<keyword evidence="1" id="KW-0805">Transcription regulation</keyword>
<protein>
    <submittedName>
        <fullName evidence="5">MarR family transcriptional regulator</fullName>
    </submittedName>
</protein>
<evidence type="ECO:0000259" key="4">
    <source>
        <dbReference type="PROSITE" id="PS50995"/>
    </source>
</evidence>
<dbReference type="GO" id="GO:0003677">
    <property type="term" value="F:DNA binding"/>
    <property type="evidence" value="ECO:0007669"/>
    <property type="project" value="UniProtKB-KW"/>
</dbReference>
<dbReference type="InterPro" id="IPR036390">
    <property type="entry name" value="WH_DNA-bd_sf"/>
</dbReference>
<dbReference type="PROSITE" id="PS50995">
    <property type="entry name" value="HTH_MARR_2"/>
    <property type="match status" value="1"/>
</dbReference>
<dbReference type="RefSeq" id="WP_320203494.1">
    <property type="nucleotide sequence ID" value="NZ_CP192782.1"/>
</dbReference>
<dbReference type="GO" id="GO:0003700">
    <property type="term" value="F:DNA-binding transcription factor activity"/>
    <property type="evidence" value="ECO:0007669"/>
    <property type="project" value="InterPro"/>
</dbReference>
<dbReference type="EMBL" id="JAVRAF010000012">
    <property type="protein sequence ID" value="MDX8305052.1"/>
    <property type="molecule type" value="Genomic_DNA"/>
</dbReference>
<gene>
    <name evidence="5" type="ORF">RMR22_22640</name>
</gene>
<evidence type="ECO:0000256" key="1">
    <source>
        <dbReference type="ARBA" id="ARBA00023015"/>
    </source>
</evidence>
<organism evidence="5">
    <name type="scientific">Agrobacterium rosae</name>
    <dbReference type="NCBI Taxonomy" id="1972867"/>
    <lineage>
        <taxon>Bacteria</taxon>
        <taxon>Pseudomonadati</taxon>
        <taxon>Pseudomonadota</taxon>
        <taxon>Alphaproteobacteria</taxon>
        <taxon>Hyphomicrobiales</taxon>
        <taxon>Rhizobiaceae</taxon>
        <taxon>Rhizobium/Agrobacterium group</taxon>
        <taxon>Agrobacterium</taxon>
    </lineage>
</organism>
<name>A0AAW9FKH3_9HYPH</name>
<keyword evidence="3" id="KW-0804">Transcription</keyword>
<sequence length="124" mass="14000">MCQDAGATSLVGRQFFMLIVLHESKIGLPPNELATRCSVTRATVTDLIDGLEAEGFARRVSDRKDCRRLQFQLTEKGRDLARIVYNEHAEWLSTGFGRLDRHQSDLLASLVQTLWQNTDTGRHA</sequence>